<feature type="compositionally biased region" description="Low complexity" evidence="12">
    <location>
        <begin position="832"/>
        <end position="842"/>
    </location>
</feature>
<feature type="compositionally biased region" description="Low complexity" evidence="12">
    <location>
        <begin position="599"/>
        <end position="609"/>
    </location>
</feature>
<feature type="compositionally biased region" description="Low complexity" evidence="12">
    <location>
        <begin position="853"/>
        <end position="869"/>
    </location>
</feature>
<evidence type="ECO:0000256" key="10">
    <source>
        <dbReference type="ARBA" id="ARBA00023180"/>
    </source>
</evidence>
<dbReference type="InterPro" id="IPR018097">
    <property type="entry name" value="EGF_Ca-bd_CS"/>
</dbReference>
<keyword evidence="9" id="KW-0675">Receptor</keyword>
<feature type="compositionally biased region" description="Low complexity" evidence="12">
    <location>
        <begin position="575"/>
        <end position="588"/>
    </location>
</feature>
<feature type="disulfide bond" evidence="11">
    <location>
        <begin position="2689"/>
        <end position="2699"/>
    </location>
</feature>
<dbReference type="Pfam" id="PF14670">
    <property type="entry name" value="FXa_inhibition"/>
    <property type="match status" value="4"/>
</dbReference>
<dbReference type="PANTHER" id="PTHR46534">
    <property type="entry name" value="IGGFC_BINDING DOMAIN-CONTAINING PROTEIN"/>
    <property type="match status" value="1"/>
</dbReference>
<feature type="region of interest" description="Disordered" evidence="12">
    <location>
        <begin position="1374"/>
        <end position="1406"/>
    </location>
</feature>
<dbReference type="OrthoDB" id="6148494at2759"/>
<dbReference type="STRING" id="7574.A0A1S3J6X9"/>
<feature type="compositionally biased region" description="Low complexity" evidence="12">
    <location>
        <begin position="755"/>
        <end position="773"/>
    </location>
</feature>
<keyword evidence="5" id="KW-0677">Repeat</keyword>
<keyword evidence="2 11" id="KW-0245">EGF-like domain</keyword>
<dbReference type="SMART" id="SM00179">
    <property type="entry name" value="EGF_CA"/>
    <property type="match status" value="7"/>
</dbReference>
<dbReference type="InterPro" id="IPR001881">
    <property type="entry name" value="EGF-like_Ca-bd_dom"/>
</dbReference>
<feature type="region of interest" description="Disordered" evidence="12">
    <location>
        <begin position="1034"/>
        <end position="1348"/>
    </location>
</feature>
<evidence type="ECO:0000313" key="16">
    <source>
        <dbReference type="Proteomes" id="UP000085678"/>
    </source>
</evidence>
<dbReference type="InterPro" id="IPR000742">
    <property type="entry name" value="EGF"/>
</dbReference>
<reference evidence="17" key="1">
    <citation type="submission" date="2025-08" db="UniProtKB">
        <authorList>
            <consortium name="RefSeq"/>
        </authorList>
    </citation>
    <scope>IDENTIFICATION</scope>
    <source>
        <tissue evidence="17">Gonads</tissue>
    </source>
</reference>
<feature type="compositionally biased region" description="Basic and acidic residues" evidence="12">
    <location>
        <begin position="2832"/>
        <end position="2841"/>
    </location>
</feature>
<feature type="compositionally biased region" description="Polar residues" evidence="12">
    <location>
        <begin position="1079"/>
        <end position="1099"/>
    </location>
</feature>
<dbReference type="RefSeq" id="XP_013406006.1">
    <property type="nucleotide sequence ID" value="XM_013550552.1"/>
</dbReference>
<keyword evidence="8 11" id="KW-1015">Disulfide bond</keyword>
<keyword evidence="16" id="KW-1185">Reference proteome</keyword>
<feature type="compositionally biased region" description="Polar residues" evidence="12">
    <location>
        <begin position="703"/>
        <end position="716"/>
    </location>
</feature>
<feature type="compositionally biased region" description="Polar residues" evidence="12">
    <location>
        <begin position="1036"/>
        <end position="1048"/>
    </location>
</feature>
<feature type="region of interest" description="Disordered" evidence="12">
    <location>
        <begin position="985"/>
        <end position="1016"/>
    </location>
</feature>
<keyword evidence="10" id="KW-0325">Glycoprotein</keyword>
<dbReference type="InterPro" id="IPR026823">
    <property type="entry name" value="cEGF"/>
</dbReference>
<feature type="compositionally biased region" description="Low complexity" evidence="12">
    <location>
        <begin position="552"/>
        <end position="564"/>
    </location>
</feature>
<feature type="compositionally biased region" description="Low complexity" evidence="12">
    <location>
        <begin position="1120"/>
        <end position="1148"/>
    </location>
</feature>
<keyword evidence="14" id="KW-0732">Signal</keyword>
<dbReference type="CDD" id="cd00054">
    <property type="entry name" value="EGF_CA"/>
    <property type="match status" value="7"/>
</dbReference>
<dbReference type="PROSITE" id="PS01186">
    <property type="entry name" value="EGF_2"/>
    <property type="match status" value="3"/>
</dbReference>
<feature type="compositionally biased region" description="Polar residues" evidence="12">
    <location>
        <begin position="2845"/>
        <end position="2855"/>
    </location>
</feature>
<feature type="signal peptide" evidence="14">
    <location>
        <begin position="1"/>
        <end position="20"/>
    </location>
</feature>
<evidence type="ECO:0000259" key="15">
    <source>
        <dbReference type="PROSITE" id="PS50026"/>
    </source>
</evidence>
<dbReference type="Proteomes" id="UP000085678">
    <property type="component" value="Unplaced"/>
</dbReference>
<evidence type="ECO:0000256" key="2">
    <source>
        <dbReference type="ARBA" id="ARBA00022536"/>
    </source>
</evidence>
<feature type="compositionally biased region" description="Low complexity" evidence="12">
    <location>
        <begin position="1324"/>
        <end position="1348"/>
    </location>
</feature>
<feature type="compositionally biased region" description="Polar residues" evidence="12">
    <location>
        <begin position="1250"/>
        <end position="1274"/>
    </location>
</feature>
<feature type="compositionally biased region" description="Polar residues" evidence="12">
    <location>
        <begin position="890"/>
        <end position="920"/>
    </location>
</feature>
<feature type="chain" id="PRO_5010226384" evidence="14">
    <location>
        <begin position="21"/>
        <end position="2861"/>
    </location>
</feature>
<dbReference type="FunFam" id="2.10.25.10:FF:000009">
    <property type="entry name" value="Low-density lipoprotein receptor isoform 1"/>
    <property type="match status" value="1"/>
</dbReference>
<dbReference type="InParanoid" id="A0A1S3J6X9"/>
<feature type="compositionally biased region" description="Polar residues" evidence="12">
    <location>
        <begin position="1288"/>
        <end position="1300"/>
    </location>
</feature>
<evidence type="ECO:0000256" key="1">
    <source>
        <dbReference type="ARBA" id="ARBA00004479"/>
    </source>
</evidence>
<dbReference type="GO" id="GO:0006897">
    <property type="term" value="P:endocytosis"/>
    <property type="evidence" value="ECO:0007669"/>
    <property type="project" value="UniProtKB-KW"/>
</dbReference>
<proteinExistence type="predicted"/>
<evidence type="ECO:0000256" key="3">
    <source>
        <dbReference type="ARBA" id="ARBA00022583"/>
    </source>
</evidence>
<evidence type="ECO:0000256" key="11">
    <source>
        <dbReference type="PROSITE-ProRule" id="PRU00076"/>
    </source>
</evidence>
<evidence type="ECO:0000256" key="4">
    <source>
        <dbReference type="ARBA" id="ARBA00022692"/>
    </source>
</evidence>
<organism evidence="16 17">
    <name type="scientific">Lingula anatina</name>
    <name type="common">Brachiopod</name>
    <name type="synonym">Lingula unguis</name>
    <dbReference type="NCBI Taxonomy" id="7574"/>
    <lineage>
        <taxon>Eukaryota</taxon>
        <taxon>Metazoa</taxon>
        <taxon>Spiralia</taxon>
        <taxon>Lophotrochozoa</taxon>
        <taxon>Brachiopoda</taxon>
        <taxon>Linguliformea</taxon>
        <taxon>Lingulata</taxon>
        <taxon>Lingulida</taxon>
        <taxon>Linguloidea</taxon>
        <taxon>Lingulidae</taxon>
        <taxon>Lingula</taxon>
    </lineage>
</organism>
<keyword evidence="6 13" id="KW-1133">Transmembrane helix</keyword>
<dbReference type="InterPro" id="IPR000152">
    <property type="entry name" value="EGF-type_Asp/Asn_hydroxyl_site"/>
</dbReference>
<comment type="subcellular location">
    <subcellularLocation>
        <location evidence="1">Membrane</location>
        <topology evidence="1">Single-pass type I membrane protein</topology>
    </subcellularLocation>
</comment>
<dbReference type="GO" id="GO:0005509">
    <property type="term" value="F:calcium ion binding"/>
    <property type="evidence" value="ECO:0007669"/>
    <property type="project" value="InterPro"/>
</dbReference>
<dbReference type="FunFam" id="2.10.25.10:FF:000240">
    <property type="entry name" value="Vitamin K-dependent protein S"/>
    <property type="match status" value="2"/>
</dbReference>
<keyword evidence="4 13" id="KW-0812">Transmembrane</keyword>
<dbReference type="InterPro" id="IPR008160">
    <property type="entry name" value="Collagen"/>
</dbReference>
<evidence type="ECO:0000256" key="14">
    <source>
        <dbReference type="SAM" id="SignalP"/>
    </source>
</evidence>
<feature type="compositionally biased region" description="Low complexity" evidence="12">
    <location>
        <begin position="1207"/>
        <end position="1232"/>
    </location>
</feature>
<dbReference type="PANTHER" id="PTHR46534:SF2">
    <property type="entry name" value="VWFD DOMAIN-CONTAINING PROTEIN"/>
    <property type="match status" value="1"/>
</dbReference>
<feature type="compositionally biased region" description="Low complexity" evidence="12">
    <location>
        <begin position="668"/>
        <end position="686"/>
    </location>
</feature>
<dbReference type="Pfam" id="PF12662">
    <property type="entry name" value="cEGF"/>
    <property type="match status" value="2"/>
</dbReference>
<dbReference type="SMART" id="SM00181">
    <property type="entry name" value="EGF"/>
    <property type="match status" value="6"/>
</dbReference>
<evidence type="ECO:0000256" key="12">
    <source>
        <dbReference type="SAM" id="MobiDB-lite"/>
    </source>
</evidence>
<feature type="compositionally biased region" description="Gly residues" evidence="12">
    <location>
        <begin position="1110"/>
        <end position="1119"/>
    </location>
</feature>
<comment type="caution">
    <text evidence="11">Lacks conserved residue(s) required for the propagation of feature annotation.</text>
</comment>
<evidence type="ECO:0000256" key="5">
    <source>
        <dbReference type="ARBA" id="ARBA00022737"/>
    </source>
</evidence>
<name>A0A1S3J6X9_LINAN</name>
<evidence type="ECO:0000256" key="8">
    <source>
        <dbReference type="ARBA" id="ARBA00023157"/>
    </source>
</evidence>
<evidence type="ECO:0000256" key="7">
    <source>
        <dbReference type="ARBA" id="ARBA00023136"/>
    </source>
</evidence>
<evidence type="ECO:0000256" key="13">
    <source>
        <dbReference type="SAM" id="Phobius"/>
    </source>
</evidence>
<evidence type="ECO:0000313" key="17">
    <source>
        <dbReference type="RefSeq" id="XP_013406006.1"/>
    </source>
</evidence>
<dbReference type="GeneID" id="106170605"/>
<feature type="compositionally biased region" description="Polar residues" evidence="12">
    <location>
        <begin position="790"/>
        <end position="802"/>
    </location>
</feature>
<dbReference type="KEGG" id="lak:106170605"/>
<gene>
    <name evidence="17" type="primary">LOC106170605</name>
</gene>
<dbReference type="PROSITE" id="PS01187">
    <property type="entry name" value="EGF_CA"/>
    <property type="match status" value="4"/>
</dbReference>
<evidence type="ECO:0000256" key="6">
    <source>
        <dbReference type="ARBA" id="ARBA00022989"/>
    </source>
</evidence>
<feature type="compositionally biased region" description="Low complexity" evidence="12">
    <location>
        <begin position="1100"/>
        <end position="1109"/>
    </location>
</feature>
<dbReference type="SUPFAM" id="SSF57196">
    <property type="entry name" value="EGF/Laminin"/>
    <property type="match status" value="6"/>
</dbReference>
<feature type="transmembrane region" description="Helical" evidence="13">
    <location>
        <begin position="2777"/>
        <end position="2801"/>
    </location>
</feature>
<feature type="compositionally biased region" description="Basic and acidic residues" evidence="12">
    <location>
        <begin position="2810"/>
        <end position="2820"/>
    </location>
</feature>
<evidence type="ECO:0000256" key="9">
    <source>
        <dbReference type="ARBA" id="ARBA00023170"/>
    </source>
</evidence>
<accession>A0A1S3J6X9</accession>
<dbReference type="GO" id="GO:0016020">
    <property type="term" value="C:membrane"/>
    <property type="evidence" value="ECO:0007669"/>
    <property type="project" value="UniProtKB-SubCell"/>
</dbReference>
<feature type="compositionally biased region" description="Polar residues" evidence="12">
    <location>
        <begin position="989"/>
        <end position="1000"/>
    </location>
</feature>
<feature type="region of interest" description="Disordered" evidence="12">
    <location>
        <begin position="479"/>
        <end position="973"/>
    </location>
</feature>
<keyword evidence="7 13" id="KW-0472">Membrane</keyword>
<dbReference type="Gene3D" id="2.10.25.10">
    <property type="entry name" value="Laminin"/>
    <property type="match status" value="7"/>
</dbReference>
<dbReference type="InterPro" id="IPR035234">
    <property type="entry name" value="IgGFc-bd_N"/>
</dbReference>
<feature type="region of interest" description="Disordered" evidence="12">
    <location>
        <begin position="2810"/>
        <end position="2861"/>
    </location>
</feature>
<dbReference type="Pfam" id="PF17517">
    <property type="entry name" value="IgGFc_binding"/>
    <property type="match status" value="3"/>
</dbReference>
<feature type="compositionally biased region" description="Low complexity" evidence="12">
    <location>
        <begin position="937"/>
        <end position="950"/>
    </location>
</feature>
<dbReference type="Pfam" id="PF01391">
    <property type="entry name" value="Collagen"/>
    <property type="match status" value="3"/>
</dbReference>
<feature type="domain" description="EGF-like" evidence="15">
    <location>
        <begin position="2033"/>
        <end position="2069"/>
    </location>
</feature>
<dbReference type="PROSITE" id="PS50026">
    <property type="entry name" value="EGF_3"/>
    <property type="match status" value="3"/>
</dbReference>
<feature type="compositionally biased region" description="Low complexity" evidence="12">
    <location>
        <begin position="510"/>
        <end position="531"/>
    </location>
</feature>
<dbReference type="PROSITE" id="PS00010">
    <property type="entry name" value="ASX_HYDROXYL"/>
    <property type="match status" value="5"/>
</dbReference>
<keyword evidence="3" id="KW-0254">Endocytosis</keyword>
<protein>
    <submittedName>
        <fullName evidence="17">Uncharacterized protein LOC106170605</fullName>
    </submittedName>
</protein>
<sequence>MAGWKQVTLLSAVFFTITLAGDFIVTEIDSGGREFMLMFMENRVENPNSFNLELFITPVDSNTLPLRNVSVALHQIFQSSSSNQVVTFSSNTVGHMLIPAEFRMPRDSSLSNRGVHIEASEDVVIYGVNKEEFSTDGFLAIPSDAVGQEYYTVSYAPPTYTCEFGLAALEDGTVVTVTFPQRQGTGQSIGVNFLGQVYTNGDSFNITMNKHHTLQIQSGNQADLTGTHIMSTKKISVFSGNARTSVNGVSRDHLVEQLPPVESWGKNFSIVPIPDRPTGDLIKIIGGSANTIVGITNTSGTFLHNIARAGDFYQTIISGNSYVFATKPILVTQIVYSQTSNADLADPSMIIVPPMEQYDSKYQFSLPQAARGTYVNQFLVTIRQDQTAGLLINGKTLQAFGITNIDWKPIPGTPYMGTDFNIPSSSASFELSHTSGSVTFMGVLYGAGDKESYGFPLGMRLVTLNPIPTTPSPVVIVGATGPTGPAGATGAAGPTGPTGLQGGPGPVGPTGPSGAAGVAGPTGAAGPTGQSGNPGVQGMTGNAGPKGEKGRAGATGPPGLAGLNGMTGPKGIQGPTGPRGTNGRPGPTGAIGNTGPVGQTGQTGALGATGRVGQTGPRGETGQVGNTGPRGASGPTGAKGDEGIGIQGRTGPTGQTGLNGVAGRIGPTGATGQRGQTGAVGAQGRTGPTGSTGARGVAGQTGAVGQTGRQGNSGPTGSVGATGPKGERGMIGVTGATGQKGAIGQTGLTGMAGPTGAQGVTGNTGQTGPNGPVGSTGAQGNTGPVGRTGATGQKGNQGSQGVTGPFGRTGATGPTGAQGRTGEKGQKGAQGVSGVVGPTGSTGAQGDVGASGPTGAAGQKGQKGTQGIQGVSGPEGRTGSTGHQGAVGSTGAQGSSGPTGRTGSMGSSGPQGRTGQTGITGASGPTGAKGMIGASGPTGTTGPKGQKGTQGVSGITGRAGPTGAKGAKGQQGVSGLTGAMGPTGMRGQQGASGITGSAGPTGQRGMQGIQGQTGVPGRTGPVGSTGPMGRVGIQGLTGSTGAQGNSGPTGPVGPTGAKGVQGNSGIRGRLGPTGPDGPTGSQGQSGLTGRTGSTGPQGITGNAGPTGAQGTTGGKGVKGVPGLTGRTGATGPTGAVGATGAQGPTGPIGRTGATGPTGMKGMKGEQGISGQRGLIGPTGGTGEKGAKGIKGVVGNTGASGQTGAEGPTGRQGTTGTVGPTGQTGAQGAVGNTGPVGRTGSTGPTGANGLTGAQGQSGVTGATGNTGPVGNTGQTGPVGATGARGANGLTGSVGPTGSTGISGPHGRTGATGPTGQKGEQGISGPHGPTGPIGNIGPTGATGPAGRTGISGPIGFTGQIGARGPTGPKGEVGVSGVRGPTGAAGLKGDRGVSGATGSMGPTGPSGEVTEDTDECLVNNGGCSQICVNTIGSFYCACRQGYSLTLADLTVWPTDTEASGCARFPTPGNRRKRDIPASITIKDSAGTEFAVMFMENRVDEYDTTLDLELFIAPGFNATPPFTFNISYHLNGNYIAQSKELLPNKVLMVTIPWAMRMQGTALDNKGILIQSHQEIVVYGVNKHKFSNDGFLGLPASVLGLEYYTVCYSPATYACEFGIAGVHDGTTVRITLPAKASPPVKVAYAGVEYGNGGVFTVTVNRYSSLEIQSAKDTDLTGTHIVSDKPIALFSGNIRTVVDTGVSRDHLVEQIPPVQSWGKNFATVPIPQRTVGDHFKIIASQANTKVTLKRSASVAAEIYDINDAGGFRTLSIGSSEFTHISSDKPILVVQFVKSQRNPSEPADPSMIVVPPIEQYSSHYRFATTSSATSTSYTNYFMMVIPRGKETELQLNGQTIQATWTTIGDTDYLGGFVTLPAGTEEQAQTLIHSDSSVRFMGILYGGGDRESYAYPIGTKLEIINPLGEEPVVTCHNDASGSYCTCLMGDGTSLPFNGSYCLDQNVDCVAREQEYTTCECRTTYNVVVPLNMSTCHNVNECARMNGGCEHFCNDTVGSYFCSCRDGFQLSSDMHECIAPPPQAADVNECAINNGGCSHYCVNTVGSYYCACPSGYHLSRANVTVWDNETTADKCEIAAAPTRKKRSAFSEIVTFVDSSGKDFMLMFMENRIEFPKRNPLELWVTPSSKVTNNVTVNVRTAMSSVVRSITVSPETVNKIDLPYELRMSGTRKTNQGILVTASDDLVVYGINKEEYSTDGFLGLPVDALGDDYFVVTYAPPTTNCEIGLAGVHNNTQLTIIFPDDAEPPVSVFYEGIEYSNGNTLQTTINRFQTIQLQSNNKGDLTGTFIHSSDPVSVFSGNVRTSVGTGGSRDHLVEQIPPIQSWGKRFATVPIPERTIGDVFRIVSSKSNTRVNIYKNSGNREEVIAKKGGFVEMIFNSTDYSYITASEPILVVQIVQSQVSSTASEEADPAMILIPPIEQYSNNYHFATTSAAIGQYRNFFMIVIPYAYRYKLLLDKKILSSVRWTDIPNTNPPLSGGYIQLNDNVPYHSLTNVNPEVTFMGILYGAGDRESYAYPIGTRLEIINRIPLPVQCFQDEVGEYCTCPVGNRVLPFNGTYCKVSDVHCWHPEYHEKYCACHVDGRIIPLNKSNCENTNECEINNGGCAHMCNDTVGSYFCQCKDGYMLAADRHLCLAEDRCGMERGLCQVRCVNVYPGSYKCECDPGYELAQDNFTCTDVNECQLSYPCQHKCKNVVGSFSCECDTNGFRLNVDGRSCDDINECNEIPGVCGNGTCENKYGSFYCSDRTSGVRALPSRQASGQMGIDSTDLGLWLTIISGGVGVALMAVLVIVITQCRANARGNKSERLEEGDHPSTSGEVFPRFSHPEREESSIRYDQPTTDSESGSRQADCRL</sequence>
<feature type="domain" description="EGF-like" evidence="15">
    <location>
        <begin position="1409"/>
        <end position="1445"/>
    </location>
</feature>
<feature type="compositionally biased region" description="Low complexity" evidence="12">
    <location>
        <begin position="479"/>
        <end position="498"/>
    </location>
</feature>
<feature type="domain" description="EGF-like" evidence="15">
    <location>
        <begin position="2685"/>
        <end position="2725"/>
    </location>
</feature>